<organism evidence="1">
    <name type="scientific">bioreactor metagenome</name>
    <dbReference type="NCBI Taxonomy" id="1076179"/>
    <lineage>
        <taxon>unclassified sequences</taxon>
        <taxon>metagenomes</taxon>
        <taxon>ecological metagenomes</taxon>
    </lineage>
</organism>
<gene>
    <name evidence="1" type="ORF">SDC9_159197</name>
</gene>
<dbReference type="AlphaFoldDB" id="A0A645FBZ7"/>
<comment type="caution">
    <text evidence="1">The sequence shown here is derived from an EMBL/GenBank/DDBJ whole genome shotgun (WGS) entry which is preliminary data.</text>
</comment>
<protein>
    <submittedName>
        <fullName evidence="1">Uncharacterized protein</fullName>
    </submittedName>
</protein>
<name>A0A645FBZ7_9ZZZZ</name>
<evidence type="ECO:0000313" key="1">
    <source>
        <dbReference type="EMBL" id="MPN11888.1"/>
    </source>
</evidence>
<accession>A0A645FBZ7</accession>
<sequence>MKALASTLYIDRVIFQDIITFLHHVPKHLVLRKVIPDSFCENIMRRRQFHHVPFLPDQKMTVAGSGVKTVSFLLKAFS</sequence>
<reference evidence="1" key="1">
    <citation type="submission" date="2019-08" db="EMBL/GenBank/DDBJ databases">
        <authorList>
            <person name="Kucharzyk K."/>
            <person name="Murdoch R.W."/>
            <person name="Higgins S."/>
            <person name="Loffler F."/>
        </authorList>
    </citation>
    <scope>NUCLEOTIDE SEQUENCE</scope>
</reference>
<proteinExistence type="predicted"/>
<dbReference type="EMBL" id="VSSQ01058157">
    <property type="protein sequence ID" value="MPN11888.1"/>
    <property type="molecule type" value="Genomic_DNA"/>
</dbReference>